<accession>A0A956M079</accession>
<dbReference type="InterPro" id="IPR001375">
    <property type="entry name" value="Peptidase_S9_cat"/>
</dbReference>
<dbReference type="Pfam" id="PF00326">
    <property type="entry name" value="Peptidase_S9"/>
    <property type="match status" value="1"/>
</dbReference>
<dbReference type="SUPFAM" id="SSF53474">
    <property type="entry name" value="alpha/beta-Hydrolases"/>
    <property type="match status" value="1"/>
</dbReference>
<evidence type="ECO:0000256" key="8">
    <source>
        <dbReference type="ARBA" id="ARBA00032596"/>
    </source>
</evidence>
<gene>
    <name evidence="12" type="ORF">KC729_07465</name>
</gene>
<feature type="region of interest" description="Disordered" evidence="10">
    <location>
        <begin position="43"/>
        <end position="101"/>
    </location>
</feature>
<evidence type="ECO:0000256" key="10">
    <source>
        <dbReference type="SAM" id="MobiDB-lite"/>
    </source>
</evidence>
<dbReference type="AlphaFoldDB" id="A0A956M079"/>
<dbReference type="Proteomes" id="UP000697710">
    <property type="component" value="Unassembled WGS sequence"/>
</dbReference>
<evidence type="ECO:0000256" key="1">
    <source>
        <dbReference type="ARBA" id="ARBA00010040"/>
    </source>
</evidence>
<evidence type="ECO:0000313" key="13">
    <source>
        <dbReference type="Proteomes" id="UP000697710"/>
    </source>
</evidence>
<keyword evidence="2" id="KW-0645">Protease</keyword>
<dbReference type="GO" id="GO:0004252">
    <property type="term" value="F:serine-type endopeptidase activity"/>
    <property type="evidence" value="ECO:0007669"/>
    <property type="project" value="InterPro"/>
</dbReference>
<dbReference type="InterPro" id="IPR011042">
    <property type="entry name" value="6-blade_b-propeller_TolB-like"/>
</dbReference>
<dbReference type="Pfam" id="PF07676">
    <property type="entry name" value="PD40"/>
    <property type="match status" value="2"/>
</dbReference>
<keyword evidence="5" id="KW-0720">Serine protease</keyword>
<evidence type="ECO:0000256" key="2">
    <source>
        <dbReference type="ARBA" id="ARBA00022670"/>
    </source>
</evidence>
<protein>
    <recommendedName>
        <fullName evidence="8">Acyl-peptide hydrolase</fullName>
    </recommendedName>
    <alternativeName>
        <fullName evidence="7">Acylaminoacyl-peptidase</fullName>
    </alternativeName>
</protein>
<evidence type="ECO:0000256" key="6">
    <source>
        <dbReference type="ARBA" id="ARBA00022990"/>
    </source>
</evidence>
<comment type="similarity">
    <text evidence="1">Belongs to the peptidase S9C family.</text>
</comment>
<keyword evidence="4" id="KW-0378">Hydrolase</keyword>
<evidence type="ECO:0000259" key="11">
    <source>
        <dbReference type="Pfam" id="PF00326"/>
    </source>
</evidence>
<evidence type="ECO:0000256" key="7">
    <source>
        <dbReference type="ARBA" id="ARBA00032284"/>
    </source>
</evidence>
<organism evidence="12 13">
    <name type="scientific">Eiseniibacteriota bacterium</name>
    <dbReference type="NCBI Taxonomy" id="2212470"/>
    <lineage>
        <taxon>Bacteria</taxon>
        <taxon>Candidatus Eiseniibacteriota</taxon>
    </lineage>
</organism>
<evidence type="ECO:0000256" key="9">
    <source>
        <dbReference type="ARBA" id="ARBA00045885"/>
    </source>
</evidence>
<dbReference type="EMBL" id="JAGQHR010000179">
    <property type="protein sequence ID" value="MCA9727505.1"/>
    <property type="molecule type" value="Genomic_DNA"/>
</dbReference>
<sequence>MPRVSSPVPSPDGTRFVVPVTTYSMETNQGTNRLWLVPTSAADAGAGGAADKARPLTPEDRSSSAPVWSPDGGRIAFLRKPGGDKGDAGAPATRPGVAKPGPKFPDVPQLYLLDLEGGEAERVTDLPLGVSYVKWFPDGKRIAFLSGVYRDALNLEDTAKRAQQVKEDPVKAHVTEDRFYRYWDTWLTDGRISHLFVLDLETRELVDLIPESTAIFEDLDGSNLYDIAPDGKEIVFGATRSEPPHDPVLFGVFTVPVPARGERVGKRGGKISELTPKNAVDAMDAVYSPDGRWIVFGIQKDFGFYADKHRLVAHDRKTKKQTVLTEAWDGSASNPTFGPDGKSIYFTAEIDARSAFWVLDLQRALADPDGNPPCEVLRGGTLSAPKIAGGRIFYGMSTVVSPPEAWSVDLTGKNRRQHTAFTRPIMDRIQSSEHEEVYFTGAEGHSVHMTLVYPPGYASAGLADSKKQRSGSGKPPKKLPLVHMIHGGPHGVFGDGWHWRWCALAFAARGYACALVNFHGSTSWGQEFCASILGRWGDQPYVDVMAATDFLVDRGVVDPKRMAISGGSYGGYLVSWICSQTDRFRCAVNHAGVCDFQTQYASDFTQGRARAMGGEPWDNIEGMDRYNPMRHARGFRTPMLVVHGELDYRVPYVQGIEIYNVHKAMGIPARLVIYPDENHWILKPRNSAHWYGEVFGWFDRWLKR</sequence>
<dbReference type="PANTHER" id="PTHR42776">
    <property type="entry name" value="SERINE PEPTIDASE S9 FAMILY MEMBER"/>
    <property type="match status" value="1"/>
</dbReference>
<evidence type="ECO:0000256" key="5">
    <source>
        <dbReference type="ARBA" id="ARBA00022825"/>
    </source>
</evidence>
<feature type="domain" description="Peptidase S9 prolyl oligopeptidase catalytic" evidence="11">
    <location>
        <begin position="497"/>
        <end position="703"/>
    </location>
</feature>
<reference evidence="12" key="1">
    <citation type="submission" date="2020-04" db="EMBL/GenBank/DDBJ databases">
        <authorList>
            <person name="Zhang T."/>
        </authorList>
    </citation>
    <scope>NUCLEOTIDE SEQUENCE</scope>
    <source>
        <strain evidence="12">HKST-UBA01</strain>
    </source>
</reference>
<dbReference type="InterPro" id="IPR011659">
    <property type="entry name" value="WD40"/>
</dbReference>
<reference evidence="12" key="2">
    <citation type="journal article" date="2021" name="Microbiome">
        <title>Successional dynamics and alternative stable states in a saline activated sludge microbial community over 9 years.</title>
        <authorList>
            <person name="Wang Y."/>
            <person name="Ye J."/>
            <person name="Ju F."/>
            <person name="Liu L."/>
            <person name="Boyd J.A."/>
            <person name="Deng Y."/>
            <person name="Parks D.H."/>
            <person name="Jiang X."/>
            <person name="Yin X."/>
            <person name="Woodcroft B.J."/>
            <person name="Tyson G.W."/>
            <person name="Hugenholtz P."/>
            <person name="Polz M.F."/>
            <person name="Zhang T."/>
        </authorList>
    </citation>
    <scope>NUCLEOTIDE SEQUENCE</scope>
    <source>
        <strain evidence="12">HKST-UBA01</strain>
    </source>
</reference>
<dbReference type="PANTHER" id="PTHR42776:SF13">
    <property type="entry name" value="DIPEPTIDYL-PEPTIDASE 5"/>
    <property type="match status" value="1"/>
</dbReference>
<comment type="caution">
    <text evidence="12">The sequence shown here is derived from an EMBL/GenBank/DDBJ whole genome shotgun (WGS) entry which is preliminary data.</text>
</comment>
<dbReference type="SUPFAM" id="SSF82171">
    <property type="entry name" value="DPP6 N-terminal domain-like"/>
    <property type="match status" value="1"/>
</dbReference>
<dbReference type="InterPro" id="IPR029058">
    <property type="entry name" value="AB_hydrolase_fold"/>
</dbReference>
<name>A0A956M079_UNCEI</name>
<dbReference type="FunFam" id="3.40.50.1820:FF:000028">
    <property type="entry name" value="S9 family peptidase"/>
    <property type="match status" value="1"/>
</dbReference>
<dbReference type="Gene3D" id="2.120.10.30">
    <property type="entry name" value="TolB, C-terminal domain"/>
    <property type="match status" value="2"/>
</dbReference>
<keyword evidence="6" id="KW-0007">Acetylation</keyword>
<dbReference type="InterPro" id="IPR002471">
    <property type="entry name" value="Pept_S9_AS"/>
</dbReference>
<evidence type="ECO:0000313" key="12">
    <source>
        <dbReference type="EMBL" id="MCA9727505.1"/>
    </source>
</evidence>
<keyword evidence="3" id="KW-0732">Signal</keyword>
<evidence type="ECO:0000256" key="3">
    <source>
        <dbReference type="ARBA" id="ARBA00022729"/>
    </source>
</evidence>
<proteinExistence type="inferred from homology"/>
<dbReference type="Gene3D" id="3.40.50.1820">
    <property type="entry name" value="alpha/beta hydrolase"/>
    <property type="match status" value="1"/>
</dbReference>
<evidence type="ECO:0000256" key="4">
    <source>
        <dbReference type="ARBA" id="ARBA00022801"/>
    </source>
</evidence>
<dbReference type="GO" id="GO:0006508">
    <property type="term" value="P:proteolysis"/>
    <property type="evidence" value="ECO:0007669"/>
    <property type="project" value="UniProtKB-KW"/>
</dbReference>
<comment type="function">
    <text evidence="9">This enzyme catalyzes the hydrolysis of the N-terminal peptide bond of an N-acetylated peptide to generate an N-acetylated amino acid and a peptide with a free N-terminus. It preferentially cleaves off Ac-Ala, Ac-Met and Ac-Ser. Also, involved in the degradation of oxidized and glycated proteins.</text>
</comment>
<dbReference type="PROSITE" id="PS00708">
    <property type="entry name" value="PRO_ENDOPEP_SER"/>
    <property type="match status" value="1"/>
</dbReference>
<feature type="compositionally biased region" description="Basic and acidic residues" evidence="10">
    <location>
        <begin position="51"/>
        <end position="62"/>
    </location>
</feature>